<protein>
    <submittedName>
        <fullName evidence="1">Uncharacterized protein</fullName>
    </submittedName>
</protein>
<name>A0A9P8T2P3_9ASCO</name>
<gene>
    <name evidence="1" type="ORF">OGATHE_004552</name>
</gene>
<organism evidence="1 2">
    <name type="scientific">Ogataea polymorpha</name>
    <dbReference type="NCBI Taxonomy" id="460523"/>
    <lineage>
        <taxon>Eukaryota</taxon>
        <taxon>Fungi</taxon>
        <taxon>Dikarya</taxon>
        <taxon>Ascomycota</taxon>
        <taxon>Saccharomycotina</taxon>
        <taxon>Pichiomycetes</taxon>
        <taxon>Pichiales</taxon>
        <taxon>Pichiaceae</taxon>
        <taxon>Ogataea</taxon>
    </lineage>
</organism>
<reference evidence="1" key="1">
    <citation type="journal article" date="2021" name="Open Biol.">
        <title>Shared evolutionary footprints suggest mitochondrial oxidative damage underlies multiple complex I losses in fungi.</title>
        <authorList>
            <person name="Schikora-Tamarit M.A."/>
            <person name="Marcet-Houben M."/>
            <person name="Nosek J."/>
            <person name="Gabaldon T."/>
        </authorList>
    </citation>
    <scope>NUCLEOTIDE SEQUENCE</scope>
    <source>
        <strain evidence="1">NCAIM Y.01608</strain>
    </source>
</reference>
<keyword evidence="2" id="KW-1185">Reference proteome</keyword>
<sequence length="79" mass="8098">MSPSLSPSVLIKGASMSAMMASSICSVVKFLAYLSQTFASTPQVTKKSNQNSYNFSLKGIAELLGFSGAAVTAGAGSDR</sequence>
<dbReference type="EMBL" id="JAEUBD010001266">
    <property type="protein sequence ID" value="KAH3662976.1"/>
    <property type="molecule type" value="Genomic_DNA"/>
</dbReference>
<proteinExistence type="predicted"/>
<dbReference type="Proteomes" id="UP000788993">
    <property type="component" value="Unassembled WGS sequence"/>
</dbReference>
<reference evidence="1" key="2">
    <citation type="submission" date="2021-01" db="EMBL/GenBank/DDBJ databases">
        <authorList>
            <person name="Schikora-Tamarit M.A."/>
        </authorList>
    </citation>
    <scope>NUCLEOTIDE SEQUENCE</scope>
    <source>
        <strain evidence="1">NCAIM Y.01608</strain>
    </source>
</reference>
<comment type="caution">
    <text evidence="1">The sequence shown here is derived from an EMBL/GenBank/DDBJ whole genome shotgun (WGS) entry which is preliminary data.</text>
</comment>
<accession>A0A9P8T2P3</accession>
<dbReference type="AlphaFoldDB" id="A0A9P8T2P3"/>
<evidence type="ECO:0000313" key="2">
    <source>
        <dbReference type="Proteomes" id="UP000788993"/>
    </source>
</evidence>
<evidence type="ECO:0000313" key="1">
    <source>
        <dbReference type="EMBL" id="KAH3662976.1"/>
    </source>
</evidence>